<keyword evidence="3" id="KW-1185">Reference proteome</keyword>
<protein>
    <submittedName>
        <fullName evidence="2">Uncharacterized protein</fullName>
    </submittedName>
</protein>
<feature type="transmembrane region" description="Helical" evidence="1">
    <location>
        <begin position="20"/>
        <end position="39"/>
    </location>
</feature>
<sequence length="105" mass="11736">MRISMLNNMLIDKPLREVFWFYGVIPSNILWAVSLAVYFSGAALATVVLMFAVLLAYTAWIIAEIWHCSGNVENPTHGDIARVLTAAWAINTLLLISFLLLQRLG</sequence>
<feature type="transmembrane region" description="Helical" evidence="1">
    <location>
        <begin position="83"/>
        <end position="101"/>
    </location>
</feature>
<dbReference type="EMBL" id="FOWX01000009">
    <property type="protein sequence ID" value="SFP35161.1"/>
    <property type="molecule type" value="Genomic_DNA"/>
</dbReference>
<dbReference type="AlphaFoldDB" id="A0A1I5PNR7"/>
<evidence type="ECO:0000313" key="2">
    <source>
        <dbReference type="EMBL" id="SFP35161.1"/>
    </source>
</evidence>
<proteinExistence type="predicted"/>
<feature type="transmembrane region" description="Helical" evidence="1">
    <location>
        <begin position="44"/>
        <end position="63"/>
    </location>
</feature>
<dbReference type="RefSeq" id="WP_090499814.1">
    <property type="nucleotide sequence ID" value="NZ_FOWX01000009.1"/>
</dbReference>
<keyword evidence="1" id="KW-0472">Membrane</keyword>
<dbReference type="OrthoDB" id="5797237at2"/>
<keyword evidence="1" id="KW-1133">Transmembrane helix</keyword>
<keyword evidence="1" id="KW-0812">Transmembrane</keyword>
<evidence type="ECO:0000256" key="1">
    <source>
        <dbReference type="SAM" id="Phobius"/>
    </source>
</evidence>
<name>A0A1I5PNR7_9PSED</name>
<gene>
    <name evidence="2" type="ORF">SAMN05216190_10916</name>
</gene>
<organism evidence="2 3">
    <name type="scientific">Pseudomonas borbori</name>
    <dbReference type="NCBI Taxonomy" id="289003"/>
    <lineage>
        <taxon>Bacteria</taxon>
        <taxon>Pseudomonadati</taxon>
        <taxon>Pseudomonadota</taxon>
        <taxon>Gammaproteobacteria</taxon>
        <taxon>Pseudomonadales</taxon>
        <taxon>Pseudomonadaceae</taxon>
        <taxon>Pseudomonas</taxon>
    </lineage>
</organism>
<dbReference type="Proteomes" id="UP000198784">
    <property type="component" value="Unassembled WGS sequence"/>
</dbReference>
<reference evidence="3" key="1">
    <citation type="submission" date="2016-10" db="EMBL/GenBank/DDBJ databases">
        <authorList>
            <person name="Varghese N."/>
            <person name="Submissions S."/>
        </authorList>
    </citation>
    <scope>NUCLEOTIDE SEQUENCE [LARGE SCALE GENOMIC DNA]</scope>
    <source>
        <strain evidence="3">DSM 17834</strain>
    </source>
</reference>
<accession>A0A1I5PNR7</accession>
<evidence type="ECO:0000313" key="3">
    <source>
        <dbReference type="Proteomes" id="UP000198784"/>
    </source>
</evidence>